<dbReference type="AlphaFoldDB" id="A0A811RAV1"/>
<keyword evidence="1" id="KW-0732">Signal</keyword>
<proteinExistence type="predicted"/>
<evidence type="ECO:0000313" key="2">
    <source>
        <dbReference type="EMBL" id="CAD6267018.1"/>
    </source>
</evidence>
<name>A0A811RAV1_9POAL</name>
<evidence type="ECO:0000256" key="1">
    <source>
        <dbReference type="SAM" id="SignalP"/>
    </source>
</evidence>
<accession>A0A811RAV1</accession>
<protein>
    <submittedName>
        <fullName evidence="2">Uncharacterized protein</fullName>
    </submittedName>
</protein>
<gene>
    <name evidence="2" type="ORF">NCGR_LOCUS50323</name>
</gene>
<evidence type="ECO:0000313" key="3">
    <source>
        <dbReference type="Proteomes" id="UP000604825"/>
    </source>
</evidence>
<dbReference type="Proteomes" id="UP000604825">
    <property type="component" value="Unassembled WGS sequence"/>
</dbReference>
<feature type="signal peptide" evidence="1">
    <location>
        <begin position="1"/>
        <end position="24"/>
    </location>
</feature>
<feature type="chain" id="PRO_5032651675" evidence="1">
    <location>
        <begin position="25"/>
        <end position="224"/>
    </location>
</feature>
<sequence>MDHQRRGRCRLAVLVAAALCLVAAHEGRCGAAARRLHAVEEAVLDVAPAEAPEAARWPGGGDALGEAKWLPMSMPVPVQVPAASALAGGLRFPPVVFPLGGASMPWLPVTGAQHAFAGPGGGGGGIPALVPPYVGATRQEQLSLWASLFNPLQVRPRLPFSLGGGGGDTTAGPVVERAGVPAIASGGKAAEAEVTVDVPAAGAGAVQAAEPKWGVFLGNIDHRN</sequence>
<dbReference type="OrthoDB" id="690778at2759"/>
<dbReference type="EMBL" id="CAJGYO010000014">
    <property type="protein sequence ID" value="CAD6267018.1"/>
    <property type="molecule type" value="Genomic_DNA"/>
</dbReference>
<organism evidence="2 3">
    <name type="scientific">Miscanthus lutarioriparius</name>
    <dbReference type="NCBI Taxonomy" id="422564"/>
    <lineage>
        <taxon>Eukaryota</taxon>
        <taxon>Viridiplantae</taxon>
        <taxon>Streptophyta</taxon>
        <taxon>Embryophyta</taxon>
        <taxon>Tracheophyta</taxon>
        <taxon>Spermatophyta</taxon>
        <taxon>Magnoliopsida</taxon>
        <taxon>Liliopsida</taxon>
        <taxon>Poales</taxon>
        <taxon>Poaceae</taxon>
        <taxon>PACMAD clade</taxon>
        <taxon>Panicoideae</taxon>
        <taxon>Andropogonodae</taxon>
        <taxon>Andropogoneae</taxon>
        <taxon>Saccharinae</taxon>
        <taxon>Miscanthus</taxon>
    </lineage>
</organism>
<keyword evidence="3" id="KW-1185">Reference proteome</keyword>
<comment type="caution">
    <text evidence="2">The sequence shown here is derived from an EMBL/GenBank/DDBJ whole genome shotgun (WGS) entry which is preliminary data.</text>
</comment>
<reference evidence="2" key="1">
    <citation type="submission" date="2020-10" db="EMBL/GenBank/DDBJ databases">
        <authorList>
            <person name="Han B."/>
            <person name="Lu T."/>
            <person name="Zhao Q."/>
            <person name="Huang X."/>
            <person name="Zhao Y."/>
        </authorList>
    </citation>
    <scope>NUCLEOTIDE SEQUENCE</scope>
</reference>